<dbReference type="Proteomes" id="UP001172457">
    <property type="component" value="Chromosome 8"/>
</dbReference>
<dbReference type="PANTHER" id="PTHR47150:SF6">
    <property type="entry name" value="OS01G0872900 PROTEIN"/>
    <property type="match status" value="1"/>
</dbReference>
<dbReference type="PANTHER" id="PTHR47150">
    <property type="entry name" value="OS12G0169200 PROTEIN"/>
    <property type="match status" value="1"/>
</dbReference>
<sequence>MSFNDNSSPESVDEFEAWQSRIGQENQQIDNMLEDMLINSCNLSIGDQPPRRTRKYRDRQREMGEARLMEDYFVNNPTYDADIFRRRFRMRRPLFCRIVDVVTTNDEYFQQRPDATGRQGLSPLQKCTRAMRVLAYGTSVDAVDEYLRMSGATTREALMHFVNGVISCFGNEYLRKPNKDDLARLLYAADERGFPGMIGSIDCMHWEWKNCPSAWAGQYAGRSGKPTIILEAVASYDLWIWHAFFGTPGSLNDINVLHRSPVFDDILTGRAPKVSYIVNGRENNRTYYLTDGIYPSWATFVKSITFPTLQKHKLFAQHQESVRKDVERAFGVLQARFAFIRHPCLVWDKDNMGRIMIACIILHNMIVEDERDTYLRYYDPTEFLNDLPTNLQSTEDDGQPFAFSTVRIGSLASYMSNREQLRDREAHNALKNDLIEHLWQKFGTDN</sequence>
<evidence type="ECO:0000313" key="1">
    <source>
        <dbReference type="EMBL" id="KAJ9538964.1"/>
    </source>
</evidence>
<gene>
    <name evidence="1" type="ORF">OSB04_031697</name>
</gene>
<evidence type="ECO:0000313" key="2">
    <source>
        <dbReference type="Proteomes" id="UP001172457"/>
    </source>
</evidence>
<evidence type="ECO:0008006" key="3">
    <source>
        <dbReference type="Google" id="ProtNLM"/>
    </source>
</evidence>
<keyword evidence="2" id="KW-1185">Reference proteome</keyword>
<proteinExistence type="predicted"/>
<dbReference type="InterPro" id="IPR006912">
    <property type="entry name" value="Harbinger_derived_prot"/>
</dbReference>
<name>A0AA38S9H0_9ASTR</name>
<dbReference type="Pfam" id="PF04827">
    <property type="entry name" value="Plant_tran"/>
    <property type="match status" value="1"/>
</dbReference>
<reference evidence="1" key="1">
    <citation type="submission" date="2023-03" db="EMBL/GenBank/DDBJ databases">
        <title>Chromosome-scale reference genome and RAD-based genetic map of yellow starthistle (Centaurea solstitialis) reveal putative structural variation and QTLs associated with invader traits.</title>
        <authorList>
            <person name="Reatini B."/>
            <person name="Cang F.A."/>
            <person name="Jiang Q."/>
            <person name="Mckibben M.T.W."/>
            <person name="Barker M.S."/>
            <person name="Rieseberg L.H."/>
            <person name="Dlugosch K.M."/>
        </authorList>
    </citation>
    <scope>NUCLEOTIDE SEQUENCE</scope>
    <source>
        <strain evidence="1">CAN-66</strain>
        <tissue evidence="1">Leaf</tissue>
    </source>
</reference>
<organism evidence="1 2">
    <name type="scientific">Centaurea solstitialis</name>
    <name type="common">yellow star-thistle</name>
    <dbReference type="NCBI Taxonomy" id="347529"/>
    <lineage>
        <taxon>Eukaryota</taxon>
        <taxon>Viridiplantae</taxon>
        <taxon>Streptophyta</taxon>
        <taxon>Embryophyta</taxon>
        <taxon>Tracheophyta</taxon>
        <taxon>Spermatophyta</taxon>
        <taxon>Magnoliopsida</taxon>
        <taxon>eudicotyledons</taxon>
        <taxon>Gunneridae</taxon>
        <taxon>Pentapetalae</taxon>
        <taxon>asterids</taxon>
        <taxon>campanulids</taxon>
        <taxon>Asterales</taxon>
        <taxon>Asteraceae</taxon>
        <taxon>Carduoideae</taxon>
        <taxon>Cardueae</taxon>
        <taxon>Centaureinae</taxon>
        <taxon>Centaurea</taxon>
    </lineage>
</organism>
<dbReference type="AlphaFoldDB" id="A0AA38S9H0"/>
<dbReference type="EMBL" id="JARYMX010000008">
    <property type="protein sequence ID" value="KAJ9538964.1"/>
    <property type="molecule type" value="Genomic_DNA"/>
</dbReference>
<protein>
    <recommendedName>
        <fullName evidence="3">Nuclease HARBI1</fullName>
    </recommendedName>
</protein>
<comment type="caution">
    <text evidence="1">The sequence shown here is derived from an EMBL/GenBank/DDBJ whole genome shotgun (WGS) entry which is preliminary data.</text>
</comment>
<accession>A0AA38S9H0</accession>